<dbReference type="Gene3D" id="3.40.50.1820">
    <property type="entry name" value="alpha/beta hydrolase"/>
    <property type="match status" value="1"/>
</dbReference>
<dbReference type="Pfam" id="PF09799">
    <property type="entry name" value="Transmemb_17"/>
    <property type="match status" value="1"/>
</dbReference>
<evidence type="ECO:0000259" key="6">
    <source>
        <dbReference type="PROSITE" id="PS50255"/>
    </source>
</evidence>
<dbReference type="Pfam" id="PF12697">
    <property type="entry name" value="Abhydrolase_6"/>
    <property type="match status" value="1"/>
</dbReference>
<dbReference type="GO" id="GO:0017171">
    <property type="term" value="F:serine hydrolase activity"/>
    <property type="evidence" value="ECO:0007669"/>
    <property type="project" value="TreeGrafter"/>
</dbReference>
<dbReference type="STRING" id="174720.A0A0N5BCT4"/>
<dbReference type="GO" id="GO:0016020">
    <property type="term" value="C:membrane"/>
    <property type="evidence" value="ECO:0007669"/>
    <property type="project" value="UniProtKB-SubCell"/>
</dbReference>
<dbReference type="InterPro" id="IPR019184">
    <property type="entry name" value="Uncharacterised_TM-17"/>
</dbReference>
<dbReference type="InterPro" id="IPR001199">
    <property type="entry name" value="Cyt_B5-like_heme/steroid-bd"/>
</dbReference>
<reference evidence="8" key="1">
    <citation type="submission" date="2017-02" db="UniProtKB">
        <authorList>
            <consortium name="WormBaseParasite"/>
        </authorList>
    </citation>
    <scope>IDENTIFICATION</scope>
</reference>
<name>A0A0N5BCT4_STREA</name>
<keyword evidence="4 5" id="KW-0472">Membrane</keyword>
<dbReference type="AlphaFoldDB" id="A0A0N5BCT4"/>
<dbReference type="SMART" id="SM01117">
    <property type="entry name" value="Cyt-b5"/>
    <property type="match status" value="1"/>
</dbReference>
<feature type="transmembrane region" description="Helical" evidence="5">
    <location>
        <begin position="56"/>
        <end position="81"/>
    </location>
</feature>
<evidence type="ECO:0000256" key="3">
    <source>
        <dbReference type="ARBA" id="ARBA00022989"/>
    </source>
</evidence>
<dbReference type="InterPro" id="IPR036400">
    <property type="entry name" value="Cyt_B5-like_heme/steroid_sf"/>
</dbReference>
<comment type="subcellular location">
    <subcellularLocation>
        <location evidence="1">Membrane</location>
        <topology evidence="1">Multi-pass membrane protein</topology>
    </subcellularLocation>
</comment>
<feature type="transmembrane region" description="Helical" evidence="5">
    <location>
        <begin position="87"/>
        <end position="106"/>
    </location>
</feature>
<proteinExistence type="predicted"/>
<accession>A0A0N5BCT4</accession>
<feature type="transmembrane region" description="Helical" evidence="5">
    <location>
        <begin position="127"/>
        <end position="150"/>
    </location>
</feature>
<keyword evidence="3 5" id="KW-1133">Transmembrane helix</keyword>
<evidence type="ECO:0000256" key="1">
    <source>
        <dbReference type="ARBA" id="ARBA00004141"/>
    </source>
</evidence>
<dbReference type="PROSITE" id="PS50255">
    <property type="entry name" value="CYTOCHROME_B5_2"/>
    <property type="match status" value="1"/>
</dbReference>
<sequence length="420" mass="47866">MTTFTASEISKNNTPRCLWIIYKGNVCDITDFYPSHPGGAALLKYAGKKSSLALQVLLNIAFTYSSIYFILMFIIFLYKAITLTYPVYIKVIEGLLIIEILPLEILKFSWARRGNLTETWAYLSLSMLLNILMGLICVYFMCCVLEYIILHFHQGKMSSEIVEDILQILDCKIGYCKYGSGPINILMIPGGVGCYKKDFPENVLNQFDPNLVTIVCIDPPGYGKSRPPDRKQSIQRCQLDAKYCLELMKVLKLEPFNAVGWSEGARTAIHVAGQGKDLVEHIVLIAASTKVDQRGAMVFKGMRNTNQWLPNAREVYLQHYSEDFIREQWAALCDLVSEVYEMLGGSFLAHNVLPQLQCPVLLMYGGQDRFVMDPKIISDRLKKCEVLFHAQANHDVHIKYPKWFAQNVYKFITKDEDSQK</sequence>
<keyword evidence="7" id="KW-1185">Reference proteome</keyword>
<dbReference type="Gene3D" id="3.10.120.10">
    <property type="entry name" value="Cytochrome b5-like heme/steroid binding domain"/>
    <property type="match status" value="1"/>
</dbReference>
<dbReference type="Proteomes" id="UP000046392">
    <property type="component" value="Unplaced"/>
</dbReference>
<protein>
    <submittedName>
        <fullName evidence="8">Cytochrome b5 heme-binding domain-containing protein</fullName>
    </submittedName>
</protein>
<dbReference type="SUPFAM" id="SSF55856">
    <property type="entry name" value="Cytochrome b5-like heme/steroid binding domain"/>
    <property type="match status" value="1"/>
</dbReference>
<dbReference type="InterPro" id="IPR029058">
    <property type="entry name" value="AB_hydrolase_fold"/>
</dbReference>
<dbReference type="PANTHER" id="PTHR46331:SF2">
    <property type="entry name" value="VALACYCLOVIR HYDROLASE"/>
    <property type="match status" value="1"/>
</dbReference>
<dbReference type="InterPro" id="IPR000073">
    <property type="entry name" value="AB_hydrolase_1"/>
</dbReference>
<dbReference type="Pfam" id="PF00173">
    <property type="entry name" value="Cyt-b5"/>
    <property type="match status" value="1"/>
</dbReference>
<evidence type="ECO:0000256" key="5">
    <source>
        <dbReference type="SAM" id="Phobius"/>
    </source>
</evidence>
<evidence type="ECO:0000313" key="8">
    <source>
        <dbReference type="WBParaSite" id="SPAL_0000382900.1"/>
    </source>
</evidence>
<dbReference type="WBParaSite" id="SPAL_0000382900.1">
    <property type="protein sequence ID" value="SPAL_0000382900.1"/>
    <property type="gene ID" value="SPAL_0000382900"/>
</dbReference>
<dbReference type="PANTHER" id="PTHR46331">
    <property type="entry name" value="VALACYCLOVIR HYDROLASE"/>
    <property type="match status" value="1"/>
</dbReference>
<dbReference type="SUPFAM" id="SSF53474">
    <property type="entry name" value="alpha/beta-Hydrolases"/>
    <property type="match status" value="1"/>
</dbReference>
<evidence type="ECO:0000313" key="7">
    <source>
        <dbReference type="Proteomes" id="UP000046392"/>
    </source>
</evidence>
<organism evidence="7 8">
    <name type="scientific">Strongyloides papillosus</name>
    <name type="common">Intestinal threadworm</name>
    <dbReference type="NCBI Taxonomy" id="174720"/>
    <lineage>
        <taxon>Eukaryota</taxon>
        <taxon>Metazoa</taxon>
        <taxon>Ecdysozoa</taxon>
        <taxon>Nematoda</taxon>
        <taxon>Chromadorea</taxon>
        <taxon>Rhabditida</taxon>
        <taxon>Tylenchina</taxon>
        <taxon>Panagrolaimomorpha</taxon>
        <taxon>Strongyloidoidea</taxon>
        <taxon>Strongyloididae</taxon>
        <taxon>Strongyloides</taxon>
    </lineage>
</organism>
<evidence type="ECO:0000256" key="4">
    <source>
        <dbReference type="ARBA" id="ARBA00023136"/>
    </source>
</evidence>
<keyword evidence="2 5" id="KW-0812">Transmembrane</keyword>
<feature type="domain" description="Cytochrome b5 heme-binding" evidence="6">
    <location>
        <begin position="1"/>
        <end position="51"/>
    </location>
</feature>
<evidence type="ECO:0000256" key="2">
    <source>
        <dbReference type="ARBA" id="ARBA00022692"/>
    </source>
</evidence>